<name>A0A1Z1FEZ9_9SPHN</name>
<dbReference type="InterPro" id="IPR023346">
    <property type="entry name" value="Lysozyme-like_dom_sf"/>
</dbReference>
<accession>A0A1Z1FEZ9</accession>
<evidence type="ECO:0008006" key="3">
    <source>
        <dbReference type="Google" id="ProtNLM"/>
    </source>
</evidence>
<dbReference type="STRING" id="450378.GCA_001661675_01353"/>
<sequence>MRADIARAADRTGENFDFLLAQARIESSLNPQAKAATSSAAGLFQFTNATWLSTLERHGAKHGLGWASAAIANGRITDGALAGRIMGLRYDPAASALMAGELAGDNRIEITRALGRQPNAAELYLGHFLGSGDASRFLNALARDPNASATALLPSASAANRGIFRDGSGSERSLREVMSVIEGKVAGAMTGGDAFAPLTPTSPMAAPAPAIAAPVQSRMAGGRSMTDSLQSIFGATGQAAPPAVQAAYARFERFGL</sequence>
<dbReference type="EMBL" id="CP019602">
    <property type="protein sequence ID" value="ARU17310.1"/>
    <property type="molecule type" value="Genomic_DNA"/>
</dbReference>
<dbReference type="Gene3D" id="1.10.530.10">
    <property type="match status" value="1"/>
</dbReference>
<organism evidence="1 2">
    <name type="scientific">Croceicoccus marinus</name>
    <dbReference type="NCBI Taxonomy" id="450378"/>
    <lineage>
        <taxon>Bacteria</taxon>
        <taxon>Pseudomonadati</taxon>
        <taxon>Pseudomonadota</taxon>
        <taxon>Alphaproteobacteria</taxon>
        <taxon>Sphingomonadales</taxon>
        <taxon>Erythrobacteraceae</taxon>
        <taxon>Croceicoccus</taxon>
    </lineage>
</organism>
<protein>
    <recommendedName>
        <fullName evidence="3">Transglycosylase SLT domain-containing protein</fullName>
    </recommendedName>
</protein>
<evidence type="ECO:0000313" key="2">
    <source>
        <dbReference type="Proteomes" id="UP000195807"/>
    </source>
</evidence>
<keyword evidence="2" id="KW-1185">Reference proteome</keyword>
<reference evidence="1 2" key="1">
    <citation type="submission" date="2017-01" db="EMBL/GenBank/DDBJ databases">
        <title>Complete genome sequence of esterase-producing bacterium Croceicoccus marinus E4A9.</title>
        <authorList>
            <person name="Wu Y.-H."/>
            <person name="Cheng H."/>
            <person name="Xu L."/>
            <person name="Huo Y.-Y."/>
            <person name="Wang C.-S."/>
            <person name="Xu X.-W."/>
        </authorList>
    </citation>
    <scope>NUCLEOTIDE SEQUENCE [LARGE SCALE GENOMIC DNA]</scope>
    <source>
        <strain evidence="1 2">E4A9</strain>
    </source>
</reference>
<dbReference type="Proteomes" id="UP000195807">
    <property type="component" value="Chromosome"/>
</dbReference>
<dbReference type="SUPFAM" id="SSF53955">
    <property type="entry name" value="Lysozyme-like"/>
    <property type="match status" value="1"/>
</dbReference>
<gene>
    <name evidence="1" type="ORF">A9D14_06765</name>
</gene>
<dbReference type="OrthoDB" id="8477976at2"/>
<dbReference type="KEGG" id="cman:A9D14_06765"/>
<proteinExistence type="predicted"/>
<dbReference type="AlphaFoldDB" id="A0A1Z1FEZ9"/>
<evidence type="ECO:0000313" key="1">
    <source>
        <dbReference type="EMBL" id="ARU17310.1"/>
    </source>
</evidence>